<dbReference type="EC" id="5.2.1.8" evidence="5"/>
<reference evidence="7 8" key="1">
    <citation type="journal article" date="2016" name="Nat. Commun.">
        <title>Thousands of microbial genomes shed light on interconnected biogeochemical processes in an aquifer system.</title>
        <authorList>
            <person name="Anantharaman K."/>
            <person name="Brown C.T."/>
            <person name="Hug L.A."/>
            <person name="Sharon I."/>
            <person name="Castelle C.J."/>
            <person name="Probst A.J."/>
            <person name="Thomas B.C."/>
            <person name="Singh A."/>
            <person name="Wilkins M.J."/>
            <person name="Karaoz U."/>
            <person name="Brodie E.L."/>
            <person name="Williams K.H."/>
            <person name="Hubbard S.S."/>
            <person name="Banfield J.F."/>
        </authorList>
    </citation>
    <scope>NUCLEOTIDE SEQUENCE [LARGE SCALE GENOMIC DNA]</scope>
</reference>
<dbReference type="PANTHER" id="PTHR45625:SF4">
    <property type="entry name" value="PEPTIDYLPROLYL ISOMERASE DOMAIN AND WD REPEAT-CONTAINING PROTEIN 1"/>
    <property type="match status" value="1"/>
</dbReference>
<dbReference type="PIRSF" id="PIRSF001467">
    <property type="entry name" value="Peptidylpro_ismrse"/>
    <property type="match status" value="1"/>
</dbReference>
<organism evidence="7 8">
    <name type="scientific">Candidatus Lloydbacteria bacterium RIFCSPHIGHO2_01_FULL_49_22</name>
    <dbReference type="NCBI Taxonomy" id="1798658"/>
    <lineage>
        <taxon>Bacteria</taxon>
        <taxon>Candidatus Lloydiibacteriota</taxon>
    </lineage>
</organism>
<dbReference type="InterPro" id="IPR044666">
    <property type="entry name" value="Cyclophilin_A-like"/>
</dbReference>
<name>A0A1G2CU20_9BACT</name>
<dbReference type="GO" id="GO:0003755">
    <property type="term" value="F:peptidyl-prolyl cis-trans isomerase activity"/>
    <property type="evidence" value="ECO:0007669"/>
    <property type="project" value="UniProtKB-UniRule"/>
</dbReference>
<dbReference type="PANTHER" id="PTHR45625">
    <property type="entry name" value="PEPTIDYL-PROLYL CIS-TRANS ISOMERASE-RELATED"/>
    <property type="match status" value="1"/>
</dbReference>
<evidence type="ECO:0000256" key="1">
    <source>
        <dbReference type="ARBA" id="ARBA00002388"/>
    </source>
</evidence>
<proteinExistence type="inferred from homology"/>
<evidence type="ECO:0000256" key="3">
    <source>
        <dbReference type="ARBA" id="ARBA00023110"/>
    </source>
</evidence>
<dbReference type="InterPro" id="IPR029000">
    <property type="entry name" value="Cyclophilin-like_dom_sf"/>
</dbReference>
<protein>
    <recommendedName>
        <fullName evidence="5">Peptidyl-prolyl cis-trans isomerase</fullName>
        <shortName evidence="5">PPIase</shortName>
        <ecNumber evidence="5">5.2.1.8</ecNumber>
    </recommendedName>
</protein>
<sequence length="169" mass="18269">MEQKTNESSSATLHTSMGDITLKFYASDAPKTVENFLKLAQSGFYDGVKFHRVIKGFMIQTGDPLSKDDTMMSRWGTGGPGYQFADEIVPASALYQKGYKHGVLAMANSGANTNGSQFFIMAADYPLPPLYTIFGEVTSGLPVVDAIDAVPTSQDRPLTSVVIKSVEVK</sequence>
<dbReference type="Proteomes" id="UP000177122">
    <property type="component" value="Unassembled WGS sequence"/>
</dbReference>
<comment type="similarity">
    <text evidence="2 5">Belongs to the cyclophilin-type PPIase family.</text>
</comment>
<feature type="domain" description="PPIase cyclophilin-type" evidence="6">
    <location>
        <begin position="14"/>
        <end position="168"/>
    </location>
</feature>
<dbReference type="PROSITE" id="PS00170">
    <property type="entry name" value="CSA_PPIASE_1"/>
    <property type="match status" value="1"/>
</dbReference>
<dbReference type="Gene3D" id="2.40.100.10">
    <property type="entry name" value="Cyclophilin-like"/>
    <property type="match status" value="1"/>
</dbReference>
<dbReference type="PRINTS" id="PR00153">
    <property type="entry name" value="CSAPPISMRASE"/>
</dbReference>
<dbReference type="InterPro" id="IPR020892">
    <property type="entry name" value="Cyclophilin-type_PPIase_CS"/>
</dbReference>
<gene>
    <name evidence="7" type="ORF">A2845_05370</name>
</gene>
<dbReference type="EMBL" id="MHLI01000022">
    <property type="protein sequence ID" value="OGZ04722.1"/>
    <property type="molecule type" value="Genomic_DNA"/>
</dbReference>
<dbReference type="CDD" id="cd00317">
    <property type="entry name" value="cyclophilin"/>
    <property type="match status" value="1"/>
</dbReference>
<evidence type="ECO:0000256" key="4">
    <source>
        <dbReference type="ARBA" id="ARBA00023235"/>
    </source>
</evidence>
<evidence type="ECO:0000259" key="6">
    <source>
        <dbReference type="PROSITE" id="PS50072"/>
    </source>
</evidence>
<accession>A0A1G2CU20</accession>
<dbReference type="GO" id="GO:0006457">
    <property type="term" value="P:protein folding"/>
    <property type="evidence" value="ECO:0007669"/>
    <property type="project" value="InterPro"/>
</dbReference>
<dbReference type="InterPro" id="IPR002130">
    <property type="entry name" value="Cyclophilin-type_PPIase_dom"/>
</dbReference>
<dbReference type="Pfam" id="PF00160">
    <property type="entry name" value="Pro_isomerase"/>
    <property type="match status" value="1"/>
</dbReference>
<evidence type="ECO:0000256" key="2">
    <source>
        <dbReference type="ARBA" id="ARBA00007365"/>
    </source>
</evidence>
<keyword evidence="3 5" id="KW-0697">Rotamase</keyword>
<comment type="catalytic activity">
    <reaction evidence="5">
        <text>[protein]-peptidylproline (omega=180) = [protein]-peptidylproline (omega=0)</text>
        <dbReference type="Rhea" id="RHEA:16237"/>
        <dbReference type="Rhea" id="RHEA-COMP:10747"/>
        <dbReference type="Rhea" id="RHEA-COMP:10748"/>
        <dbReference type="ChEBI" id="CHEBI:83833"/>
        <dbReference type="ChEBI" id="CHEBI:83834"/>
        <dbReference type="EC" id="5.2.1.8"/>
    </reaction>
</comment>
<dbReference type="PROSITE" id="PS50072">
    <property type="entry name" value="CSA_PPIASE_2"/>
    <property type="match status" value="1"/>
</dbReference>
<dbReference type="SUPFAM" id="SSF50891">
    <property type="entry name" value="Cyclophilin-like"/>
    <property type="match status" value="1"/>
</dbReference>
<evidence type="ECO:0000256" key="5">
    <source>
        <dbReference type="RuleBase" id="RU363019"/>
    </source>
</evidence>
<comment type="function">
    <text evidence="1 5">PPIases accelerate the folding of proteins. It catalyzes the cis-trans isomerization of proline imidic peptide bonds in oligopeptides.</text>
</comment>
<dbReference type="AlphaFoldDB" id="A0A1G2CU20"/>
<evidence type="ECO:0000313" key="7">
    <source>
        <dbReference type="EMBL" id="OGZ04722.1"/>
    </source>
</evidence>
<dbReference type="InterPro" id="IPR024936">
    <property type="entry name" value="Cyclophilin-type_PPIase"/>
</dbReference>
<keyword evidence="4 5" id="KW-0413">Isomerase</keyword>
<evidence type="ECO:0000313" key="8">
    <source>
        <dbReference type="Proteomes" id="UP000177122"/>
    </source>
</evidence>
<comment type="caution">
    <text evidence="7">The sequence shown here is derived from an EMBL/GenBank/DDBJ whole genome shotgun (WGS) entry which is preliminary data.</text>
</comment>